<dbReference type="AlphaFoldDB" id="A0AAD9LEG6"/>
<dbReference type="Proteomes" id="UP001195914">
    <property type="component" value="Unassembled WGS sequence"/>
</dbReference>
<accession>A0AAD9LEG6</accession>
<sequence>MIVLWSSTFSQCLRALRSGSTGPRSFSAQVDKQPLVKAASLSRSDWERSRRNAEDAYAQTRPVEPYHRHGLMRNHTGFGRPQTHKSKTGTNFIAKLQSVSGSTPKSDVSNLLMEISQHIDELNAYELVDIGYYLTRVNSPDCAQVVEPILHRFFSLPERHSCLNGVYIHRLLRTMFIYQDVTYRVWVYEVAQIVGIKHKHLLMRDVQLIIDDLSLFYDAAAQSVLTNFEDIIIKRAHELEISRLPLVIHALGRSGYNTIQVAKVIHEVYMQNKGHPDFYLCHHIGLLLKGYATFHFHPGQEFLDDVWIHLKDSIKTAEFKYISWLGESFLKLGYVKHAPEVLDELLNKQHLLSHLEFTDFISGCWSIQSYLLAKEFRPYIKASENTEIHTPVETDDPDENNATVQMLYRYYKKLAHVVMVGMPSKIYNSTPPYRATQFELLTRLLVIYPNPRDFRDIMPLRKYDAVYPLITFPSMMEPRRGEIDYIFKNHTHLQASKLFGDGHSLNDILKYTDESSDAELLGPLELNHELEPLSAKLKVCDKEPKLQPLPDLLKQYLHSLFFRTPALAPRGIRIMLQGLVRIHFEQREDCVMEPDLLPQMKTEFYSRPFSRTIIREIYRKLACYNTDDLLITLYCMFPLRLFELELAPRLLSQLTGMWLHQVGEGLLTREQRQLISLFYDTLRINENELYNRLDVQELQTIMHSI</sequence>
<name>A0AAD9LEG6_BABDI</name>
<evidence type="ECO:0000313" key="1">
    <source>
        <dbReference type="EMBL" id="KAK1933443.1"/>
    </source>
</evidence>
<comment type="caution">
    <text evidence="1">The sequence shown here is derived from an EMBL/GenBank/DDBJ whole genome shotgun (WGS) entry which is preliminary data.</text>
</comment>
<gene>
    <name evidence="1" type="ORF">X943_003691</name>
</gene>
<organism evidence="1 2">
    <name type="scientific">Babesia divergens</name>
    <dbReference type="NCBI Taxonomy" id="32595"/>
    <lineage>
        <taxon>Eukaryota</taxon>
        <taxon>Sar</taxon>
        <taxon>Alveolata</taxon>
        <taxon>Apicomplexa</taxon>
        <taxon>Aconoidasida</taxon>
        <taxon>Piroplasmida</taxon>
        <taxon>Babesiidae</taxon>
        <taxon>Babesia</taxon>
    </lineage>
</organism>
<protein>
    <submittedName>
        <fullName evidence="1">Uncharacterized protein</fullName>
    </submittedName>
</protein>
<keyword evidence="2" id="KW-1185">Reference proteome</keyword>
<dbReference type="EMBL" id="JAHBMH010000073">
    <property type="protein sequence ID" value="KAK1933443.1"/>
    <property type="molecule type" value="Genomic_DNA"/>
</dbReference>
<reference evidence="1" key="2">
    <citation type="submission" date="2021-05" db="EMBL/GenBank/DDBJ databases">
        <authorList>
            <person name="Pain A."/>
        </authorList>
    </citation>
    <scope>NUCLEOTIDE SEQUENCE</scope>
    <source>
        <strain evidence="1">1802A</strain>
    </source>
</reference>
<evidence type="ECO:0000313" key="2">
    <source>
        <dbReference type="Proteomes" id="UP001195914"/>
    </source>
</evidence>
<reference evidence="1" key="1">
    <citation type="journal article" date="2014" name="Nucleic Acids Res.">
        <title>The evolutionary dynamics of variant antigen genes in Babesia reveal a history of genomic innovation underlying host-parasite interaction.</title>
        <authorList>
            <person name="Jackson A.P."/>
            <person name="Otto T.D."/>
            <person name="Darby A."/>
            <person name="Ramaprasad A."/>
            <person name="Xia D."/>
            <person name="Echaide I.E."/>
            <person name="Farber M."/>
            <person name="Gahlot S."/>
            <person name="Gamble J."/>
            <person name="Gupta D."/>
            <person name="Gupta Y."/>
            <person name="Jackson L."/>
            <person name="Malandrin L."/>
            <person name="Malas T.B."/>
            <person name="Moussa E."/>
            <person name="Nair M."/>
            <person name="Reid A.J."/>
            <person name="Sanders M."/>
            <person name="Sharma J."/>
            <person name="Tracey A."/>
            <person name="Quail M.A."/>
            <person name="Weir W."/>
            <person name="Wastling J.M."/>
            <person name="Hall N."/>
            <person name="Willadsen P."/>
            <person name="Lingelbach K."/>
            <person name="Shiels B."/>
            <person name="Tait A."/>
            <person name="Berriman M."/>
            <person name="Allred D.R."/>
            <person name="Pain A."/>
        </authorList>
    </citation>
    <scope>NUCLEOTIDE SEQUENCE</scope>
    <source>
        <strain evidence="1">1802A</strain>
    </source>
</reference>
<proteinExistence type="predicted"/>